<comment type="caution">
    <text evidence="2">The sequence shown here is derived from an EMBL/GenBank/DDBJ whole genome shotgun (WGS) entry which is preliminary data.</text>
</comment>
<feature type="region of interest" description="Disordered" evidence="1">
    <location>
        <begin position="18"/>
        <end position="38"/>
    </location>
</feature>
<gene>
    <name evidence="2" type="ORF">C8P63_1321</name>
</gene>
<evidence type="ECO:0000313" key="2">
    <source>
        <dbReference type="EMBL" id="PTX51923.1"/>
    </source>
</evidence>
<feature type="non-terminal residue" evidence="2">
    <location>
        <position position="64"/>
    </location>
</feature>
<proteinExistence type="predicted"/>
<organism evidence="2 3">
    <name type="scientific">Melghirimyces profundicolus</name>
    <dbReference type="NCBI Taxonomy" id="1242148"/>
    <lineage>
        <taxon>Bacteria</taxon>
        <taxon>Bacillati</taxon>
        <taxon>Bacillota</taxon>
        <taxon>Bacilli</taxon>
        <taxon>Bacillales</taxon>
        <taxon>Thermoactinomycetaceae</taxon>
        <taxon>Melghirimyces</taxon>
    </lineage>
</organism>
<name>A0A2T6B794_9BACL</name>
<feature type="compositionally biased region" description="Polar residues" evidence="1">
    <location>
        <begin position="24"/>
        <end position="33"/>
    </location>
</feature>
<keyword evidence="3" id="KW-1185">Reference proteome</keyword>
<dbReference type="EMBL" id="QBKR01000032">
    <property type="protein sequence ID" value="PTX51923.1"/>
    <property type="molecule type" value="Genomic_DNA"/>
</dbReference>
<sequence>MFVSRKGEAFTQNSDFAVLPSGADSASSLQDSTARPGVKRPQARLVLCECIARPGVKRPQARLV</sequence>
<evidence type="ECO:0000256" key="1">
    <source>
        <dbReference type="SAM" id="MobiDB-lite"/>
    </source>
</evidence>
<evidence type="ECO:0000313" key="3">
    <source>
        <dbReference type="Proteomes" id="UP000244240"/>
    </source>
</evidence>
<accession>A0A2T6B794</accession>
<dbReference type="Proteomes" id="UP000244240">
    <property type="component" value="Unassembled WGS sequence"/>
</dbReference>
<protein>
    <submittedName>
        <fullName evidence="2">Uncharacterized protein</fullName>
    </submittedName>
</protein>
<dbReference type="AlphaFoldDB" id="A0A2T6B794"/>
<reference evidence="2 3" key="1">
    <citation type="submission" date="2018-04" db="EMBL/GenBank/DDBJ databases">
        <title>Genomic Encyclopedia of Archaeal and Bacterial Type Strains, Phase II (KMG-II): from individual species to whole genera.</title>
        <authorList>
            <person name="Goeker M."/>
        </authorList>
    </citation>
    <scope>NUCLEOTIDE SEQUENCE [LARGE SCALE GENOMIC DNA]</scope>
    <source>
        <strain evidence="2 3">DSM 45787</strain>
    </source>
</reference>